<reference evidence="3" key="1">
    <citation type="submission" date="2021-12" db="EMBL/GenBank/DDBJ databases">
        <authorList>
            <person name="King R."/>
        </authorList>
    </citation>
    <scope>NUCLEOTIDE SEQUENCE</scope>
</reference>
<dbReference type="OrthoDB" id="9971063at2759"/>
<proteinExistence type="predicted"/>
<evidence type="ECO:0000259" key="2">
    <source>
        <dbReference type="Pfam" id="PF16087"/>
    </source>
</evidence>
<dbReference type="PANTHER" id="PTHR47326:SF1">
    <property type="entry name" value="HTH PSQ-TYPE DOMAIN-CONTAINING PROTEIN"/>
    <property type="match status" value="1"/>
</dbReference>
<protein>
    <recommendedName>
        <fullName evidence="2">DUF4817 domain-containing protein</fullName>
    </recommendedName>
</protein>
<evidence type="ECO:0000313" key="3">
    <source>
        <dbReference type="EMBL" id="CAH0627387.1"/>
    </source>
</evidence>
<gene>
    <name evidence="3" type="ORF">CINC_LOCUS12757</name>
</gene>
<dbReference type="PANTHER" id="PTHR47326">
    <property type="entry name" value="TRANSPOSABLE ELEMENT TC3 TRANSPOSASE-LIKE PROTEIN"/>
    <property type="match status" value="1"/>
</dbReference>
<dbReference type="Proteomes" id="UP001154114">
    <property type="component" value="Chromosome 8"/>
</dbReference>
<name>A0A9P0C3F1_CHRIL</name>
<evidence type="ECO:0000256" key="1">
    <source>
        <dbReference type="SAM" id="MobiDB-lite"/>
    </source>
</evidence>
<keyword evidence="4" id="KW-1185">Reference proteome</keyword>
<dbReference type="GO" id="GO:0003676">
    <property type="term" value="F:nucleic acid binding"/>
    <property type="evidence" value="ECO:0007669"/>
    <property type="project" value="InterPro"/>
</dbReference>
<dbReference type="EMBL" id="LR824011">
    <property type="protein sequence ID" value="CAH0627387.1"/>
    <property type="molecule type" value="Genomic_DNA"/>
</dbReference>
<dbReference type="Gene3D" id="3.30.420.10">
    <property type="entry name" value="Ribonuclease H-like superfamily/Ribonuclease H"/>
    <property type="match status" value="1"/>
</dbReference>
<evidence type="ECO:0000313" key="4">
    <source>
        <dbReference type="Proteomes" id="UP001154114"/>
    </source>
</evidence>
<feature type="domain" description="DUF4817" evidence="2">
    <location>
        <begin position="50"/>
        <end position="104"/>
    </location>
</feature>
<dbReference type="InterPro" id="IPR036397">
    <property type="entry name" value="RNaseH_sf"/>
</dbReference>
<dbReference type="AlphaFoldDB" id="A0A9P0C3F1"/>
<feature type="region of interest" description="Disordered" evidence="1">
    <location>
        <begin position="105"/>
        <end position="142"/>
    </location>
</feature>
<dbReference type="InterPro" id="IPR032135">
    <property type="entry name" value="DUF4817"/>
</dbReference>
<organism evidence="3 4">
    <name type="scientific">Chrysodeixis includens</name>
    <name type="common">Soybean looper</name>
    <name type="synonym">Pseudoplusia includens</name>
    <dbReference type="NCBI Taxonomy" id="689277"/>
    <lineage>
        <taxon>Eukaryota</taxon>
        <taxon>Metazoa</taxon>
        <taxon>Ecdysozoa</taxon>
        <taxon>Arthropoda</taxon>
        <taxon>Hexapoda</taxon>
        <taxon>Insecta</taxon>
        <taxon>Pterygota</taxon>
        <taxon>Neoptera</taxon>
        <taxon>Endopterygota</taxon>
        <taxon>Lepidoptera</taxon>
        <taxon>Glossata</taxon>
        <taxon>Ditrysia</taxon>
        <taxon>Noctuoidea</taxon>
        <taxon>Noctuidae</taxon>
        <taxon>Plusiinae</taxon>
        <taxon>Chrysodeixis</taxon>
    </lineage>
</organism>
<dbReference type="Pfam" id="PF16087">
    <property type="entry name" value="DUF4817"/>
    <property type="match status" value="1"/>
</dbReference>
<sequence length="405" mass="47147">MQYYTGWRNRTCILHHLFLRGRRGVGGGRPISLGSAVHEVLVTMSHFDGKRRAFCVRAFYENSRSYVVVRRLFCSEYGVRQIREAPSANLIKIWIKRFEETGSTFKPHAKGRPRTSRTEDNIESVKQSVREDPQMSTRKRSSVLNISRRSLQRILNLDLKLHPYKLQLTQELKDSDFIARLTFANEMLNRFSNFENILFSDEAHFHINGFVNRQNCRYWNSENPRLKHQKPLHSPKVTVWAAISAKGIIGPYFFENARGQNITVNTERYVAMLEGFLAPELQNSRIMNSRTWFQQDGATSHTSNDSMAVVKQMFPGKLISKRGDIPWPPRSPDLTPPDFFLWGYLKNKVYTNTPRNISQLKENIRGEMAAITPALLKKVFGNFRLRLEECQRREGHHLDDVIFKK</sequence>
<accession>A0A9P0C3F1</accession>